<dbReference type="Gene3D" id="3.40.50.300">
    <property type="entry name" value="P-loop containing nucleotide triphosphate hydrolases"/>
    <property type="match status" value="1"/>
</dbReference>
<evidence type="ECO:0000313" key="7">
    <source>
        <dbReference type="Proteomes" id="UP000002358"/>
    </source>
</evidence>
<dbReference type="PROSITE" id="PS51420">
    <property type="entry name" value="RHO"/>
    <property type="match status" value="1"/>
</dbReference>
<evidence type="ECO:0000256" key="3">
    <source>
        <dbReference type="ARBA" id="ARBA00023134"/>
    </source>
</evidence>
<dbReference type="PROSITE" id="PS51421">
    <property type="entry name" value="RAS"/>
    <property type="match status" value="1"/>
</dbReference>
<dbReference type="InterPro" id="IPR027417">
    <property type="entry name" value="P-loop_NTPase"/>
</dbReference>
<gene>
    <name evidence="6" type="primary">100122071</name>
</gene>
<dbReference type="SMART" id="SM00173">
    <property type="entry name" value="RAS"/>
    <property type="match status" value="1"/>
</dbReference>
<dbReference type="GO" id="GO:0003924">
    <property type="term" value="F:GTPase activity"/>
    <property type="evidence" value="ECO:0007669"/>
    <property type="project" value="InterPro"/>
</dbReference>
<keyword evidence="4" id="KW-0449">Lipoprotein</keyword>
<dbReference type="EnsemblMetazoa" id="XM_031932416">
    <property type="protein sequence ID" value="XP_031788276"/>
    <property type="gene ID" value="LOC100122071"/>
</dbReference>
<dbReference type="Proteomes" id="UP000002358">
    <property type="component" value="Chromosome 5"/>
</dbReference>
<dbReference type="SMART" id="SM00175">
    <property type="entry name" value="RAB"/>
    <property type="match status" value="1"/>
</dbReference>
<reference evidence="6" key="1">
    <citation type="submission" date="2021-01" db="UniProtKB">
        <authorList>
            <consortium name="EnsemblMetazoa"/>
        </authorList>
    </citation>
    <scope>IDENTIFICATION</scope>
</reference>
<dbReference type="FunCoup" id="A0A7M7QIR1">
    <property type="interactions" value="72"/>
</dbReference>
<dbReference type="SUPFAM" id="SSF52540">
    <property type="entry name" value="P-loop containing nucleoside triphosphate hydrolases"/>
    <property type="match status" value="1"/>
</dbReference>
<evidence type="ECO:0000313" key="6">
    <source>
        <dbReference type="EnsemblMetazoa" id="XP_031788277"/>
    </source>
</evidence>
<dbReference type="PROSITE" id="PS51419">
    <property type="entry name" value="RAB"/>
    <property type="match status" value="1"/>
</dbReference>
<dbReference type="PANTHER" id="PTHR47980">
    <property type="entry name" value="LD44762P"/>
    <property type="match status" value="1"/>
</dbReference>
<dbReference type="OrthoDB" id="9989112at2759"/>
<keyword evidence="3" id="KW-0342">GTP-binding</keyword>
<protein>
    <recommendedName>
        <fullName evidence="8">Ras-related protein Rab-27A</fullName>
    </recommendedName>
</protein>
<dbReference type="InterPro" id="IPR001806">
    <property type="entry name" value="Small_GTPase"/>
</dbReference>
<proteinExistence type="inferred from homology"/>
<evidence type="ECO:0000256" key="1">
    <source>
        <dbReference type="ARBA" id="ARBA00006270"/>
    </source>
</evidence>
<dbReference type="PRINTS" id="PR00449">
    <property type="entry name" value="RASTRNSFRMNG"/>
</dbReference>
<evidence type="ECO:0000256" key="2">
    <source>
        <dbReference type="ARBA" id="ARBA00022741"/>
    </source>
</evidence>
<keyword evidence="2" id="KW-0547">Nucleotide-binding</keyword>
<dbReference type="FunFam" id="3.40.50.300:FF:001447">
    <property type="entry name" value="Ras-related protein Rab-1B"/>
    <property type="match status" value="1"/>
</dbReference>
<accession>A0A7M7QIR1</accession>
<dbReference type="InterPro" id="IPR005225">
    <property type="entry name" value="Small_GTP-bd"/>
</dbReference>
<evidence type="ECO:0000256" key="4">
    <source>
        <dbReference type="ARBA" id="ARBA00023288"/>
    </source>
</evidence>
<dbReference type="SMR" id="A0A7M7QIR1"/>
<dbReference type="Pfam" id="PF00071">
    <property type="entry name" value="Ras"/>
    <property type="match status" value="1"/>
</dbReference>
<comment type="similarity">
    <text evidence="1">Belongs to the small GTPase superfamily. Rab family.</text>
</comment>
<dbReference type="NCBIfam" id="TIGR00231">
    <property type="entry name" value="small_GTP"/>
    <property type="match status" value="1"/>
</dbReference>
<dbReference type="EnsemblMetazoa" id="XM_031932417">
    <property type="protein sequence ID" value="XP_031788277"/>
    <property type="gene ID" value="LOC100122071"/>
</dbReference>
<evidence type="ECO:0000256" key="5">
    <source>
        <dbReference type="ARBA" id="ARBA00023289"/>
    </source>
</evidence>
<dbReference type="SMART" id="SM00174">
    <property type="entry name" value="RHO"/>
    <property type="match status" value="1"/>
</dbReference>
<dbReference type="InterPro" id="IPR050305">
    <property type="entry name" value="Small_GTPase_Rab"/>
</dbReference>
<keyword evidence="7" id="KW-1185">Reference proteome</keyword>
<dbReference type="GO" id="GO:0005525">
    <property type="term" value="F:GTP binding"/>
    <property type="evidence" value="ECO:0007669"/>
    <property type="project" value="UniProtKB-KW"/>
</dbReference>
<organism evidence="6 7">
    <name type="scientific">Nasonia vitripennis</name>
    <name type="common">Parasitic wasp</name>
    <dbReference type="NCBI Taxonomy" id="7425"/>
    <lineage>
        <taxon>Eukaryota</taxon>
        <taxon>Metazoa</taxon>
        <taxon>Ecdysozoa</taxon>
        <taxon>Arthropoda</taxon>
        <taxon>Hexapoda</taxon>
        <taxon>Insecta</taxon>
        <taxon>Pterygota</taxon>
        <taxon>Neoptera</taxon>
        <taxon>Endopterygota</taxon>
        <taxon>Hymenoptera</taxon>
        <taxon>Apocrita</taxon>
        <taxon>Proctotrupomorpha</taxon>
        <taxon>Chalcidoidea</taxon>
        <taxon>Pteromalidae</taxon>
        <taxon>Pteromalinae</taxon>
        <taxon>Nasonia</taxon>
    </lineage>
</organism>
<dbReference type="EnsemblMetazoa" id="XM_031932415">
    <property type="protein sequence ID" value="XP_031788275"/>
    <property type="gene ID" value="LOC100122071"/>
</dbReference>
<evidence type="ECO:0008006" key="8">
    <source>
        <dbReference type="Google" id="ProtNLM"/>
    </source>
</evidence>
<sequence length="234" mass="26818">MPSLGGRECRLNRHGARVKDVLTGDASRASITDMCITIFKQHSKVYKQRVYTTLNETIIFRSTHGTTELSNVHKSANGQPQTVQLQLWDTAGQERFRSLTTAFYRESMGFFLLFDLTNEQSFLAVRDWLDQLRTHAYCEEPDIILCGNKSDLEARRVISEQKARELANKYNLVYLETSASTGQNVERAVEILLDRVMRRIDTSVDRSILPHQKLLRCHQSLEAEASPKKKSCFC</sequence>
<dbReference type="InParanoid" id="A0A7M7QIR1"/>
<dbReference type="AlphaFoldDB" id="A0A7M7QIR1"/>
<keyword evidence="5" id="KW-0636">Prenylation</keyword>
<name>A0A7M7QIR1_NASVI</name>